<sequence>MAAIRLLEWPAVHRDERGTTMAWTDQDPQQQEKLFRSKLRDGLKPREQLLMAKVGVQEPLPPNSFPFGKVKSDAPKKRKTPSELRGEQLKRRNHEKPRNEALAPSANSDKVTGGMAFGPKKMESSKTTRYIDTRVDEVFPVRKFSGVFLMVPGKDKKVVAFGPKDFENMQHRVMLISNGEVGTCTGSERSVLPTKDNVDKSYQKLEKCSQSTFRSVAEISLGGVMPSGPIGIDMDKALKGLVARDPPLSSVSNIEYSEKVGDLPSISSGKFCSEFHISGNRIPLDLTLKTTMRLVSSSSVKWCHRLSTCGSNNGSGHYASLDCTQSQNVGCSSGIISTAEALYTNSLHSWKYPNSSLPSYLISAMTKAAGSGEMDFLLGRQQDWEDSFRDIYYMLRKNMCNIFYVEKEQAAADDLVELSEIEKWNMGQVRCKEVKRADLVLPASSESSMDCGEPFPELPVSGICYSIEIKDNIIPPWTISGVCAAMGFEGRTFEANFTVDPLSLGLNIALGSANHKSNPPNESTDSSSRDDTFGIPEAVVVPHLRSASLRALKYSGGSLAASVNPV</sequence>
<evidence type="ECO:0000256" key="5">
    <source>
        <dbReference type="SAM" id="MobiDB-lite"/>
    </source>
</evidence>
<protein>
    <recommendedName>
        <fullName evidence="8">Protein downstream neighbor of Son</fullName>
    </recommendedName>
</protein>
<keyword evidence="3" id="KW-0539">Nucleus</keyword>
<dbReference type="AlphaFoldDB" id="A0AAV8ZWY6"/>
<dbReference type="EMBL" id="JAUJYN010000041">
    <property type="protein sequence ID" value="KAK1257527.1"/>
    <property type="molecule type" value="Genomic_DNA"/>
</dbReference>
<feature type="compositionally biased region" description="Basic and acidic residues" evidence="5">
    <location>
        <begin position="70"/>
        <end position="90"/>
    </location>
</feature>
<organism evidence="6 7">
    <name type="scientific">Acorus gramineus</name>
    <name type="common">Dwarf sweet flag</name>
    <dbReference type="NCBI Taxonomy" id="55184"/>
    <lineage>
        <taxon>Eukaryota</taxon>
        <taxon>Viridiplantae</taxon>
        <taxon>Streptophyta</taxon>
        <taxon>Embryophyta</taxon>
        <taxon>Tracheophyta</taxon>
        <taxon>Spermatophyta</taxon>
        <taxon>Magnoliopsida</taxon>
        <taxon>Liliopsida</taxon>
        <taxon>Acoraceae</taxon>
        <taxon>Acorus</taxon>
    </lineage>
</organism>
<keyword evidence="7" id="KW-1185">Reference proteome</keyword>
<dbReference type="InterPro" id="IPR024861">
    <property type="entry name" value="Donson"/>
</dbReference>
<dbReference type="Proteomes" id="UP001179952">
    <property type="component" value="Unassembled WGS sequence"/>
</dbReference>
<comment type="similarity">
    <text evidence="4">Belongs to the DONSON family.</text>
</comment>
<reference evidence="6" key="1">
    <citation type="journal article" date="2023" name="Nat. Commun.">
        <title>Diploid and tetraploid genomes of Acorus and the evolution of monocots.</title>
        <authorList>
            <person name="Ma L."/>
            <person name="Liu K.W."/>
            <person name="Li Z."/>
            <person name="Hsiao Y.Y."/>
            <person name="Qi Y."/>
            <person name="Fu T."/>
            <person name="Tang G.D."/>
            <person name="Zhang D."/>
            <person name="Sun W.H."/>
            <person name="Liu D.K."/>
            <person name="Li Y."/>
            <person name="Chen G.Z."/>
            <person name="Liu X.D."/>
            <person name="Liao X.Y."/>
            <person name="Jiang Y.T."/>
            <person name="Yu X."/>
            <person name="Hao Y."/>
            <person name="Huang J."/>
            <person name="Zhao X.W."/>
            <person name="Ke S."/>
            <person name="Chen Y.Y."/>
            <person name="Wu W.L."/>
            <person name="Hsu J.L."/>
            <person name="Lin Y.F."/>
            <person name="Huang M.D."/>
            <person name="Li C.Y."/>
            <person name="Huang L."/>
            <person name="Wang Z.W."/>
            <person name="Zhao X."/>
            <person name="Zhong W.Y."/>
            <person name="Peng D.H."/>
            <person name="Ahmad S."/>
            <person name="Lan S."/>
            <person name="Zhang J.S."/>
            <person name="Tsai W.C."/>
            <person name="Van de Peer Y."/>
            <person name="Liu Z.J."/>
        </authorList>
    </citation>
    <scope>NUCLEOTIDE SEQUENCE</scope>
    <source>
        <strain evidence="6">SCP</strain>
    </source>
</reference>
<evidence type="ECO:0008006" key="8">
    <source>
        <dbReference type="Google" id="ProtNLM"/>
    </source>
</evidence>
<dbReference type="GO" id="GO:0033260">
    <property type="term" value="P:nuclear DNA replication"/>
    <property type="evidence" value="ECO:0007669"/>
    <property type="project" value="TreeGrafter"/>
</dbReference>
<proteinExistence type="inferred from homology"/>
<feature type="region of interest" description="Disordered" evidence="5">
    <location>
        <begin position="54"/>
        <end position="125"/>
    </location>
</feature>
<evidence type="ECO:0000313" key="7">
    <source>
        <dbReference type="Proteomes" id="UP001179952"/>
    </source>
</evidence>
<reference evidence="6" key="2">
    <citation type="submission" date="2023-06" db="EMBL/GenBank/DDBJ databases">
        <authorList>
            <person name="Ma L."/>
            <person name="Liu K.-W."/>
            <person name="Li Z."/>
            <person name="Hsiao Y.-Y."/>
            <person name="Qi Y."/>
            <person name="Fu T."/>
            <person name="Tang G."/>
            <person name="Zhang D."/>
            <person name="Sun W.-H."/>
            <person name="Liu D.-K."/>
            <person name="Li Y."/>
            <person name="Chen G.-Z."/>
            <person name="Liu X.-D."/>
            <person name="Liao X.-Y."/>
            <person name="Jiang Y.-T."/>
            <person name="Yu X."/>
            <person name="Hao Y."/>
            <person name="Huang J."/>
            <person name="Zhao X.-W."/>
            <person name="Ke S."/>
            <person name="Chen Y.-Y."/>
            <person name="Wu W.-L."/>
            <person name="Hsu J.-L."/>
            <person name="Lin Y.-F."/>
            <person name="Huang M.-D."/>
            <person name="Li C.-Y."/>
            <person name="Huang L."/>
            <person name="Wang Z.-W."/>
            <person name="Zhao X."/>
            <person name="Zhong W.-Y."/>
            <person name="Peng D.-H."/>
            <person name="Ahmad S."/>
            <person name="Lan S."/>
            <person name="Zhang J.-S."/>
            <person name="Tsai W.-C."/>
            <person name="Van De Peer Y."/>
            <person name="Liu Z.-J."/>
        </authorList>
    </citation>
    <scope>NUCLEOTIDE SEQUENCE</scope>
    <source>
        <strain evidence="6">SCP</strain>
        <tissue evidence="6">Leaves</tissue>
    </source>
</reference>
<evidence type="ECO:0000313" key="6">
    <source>
        <dbReference type="EMBL" id="KAK1257527.1"/>
    </source>
</evidence>
<dbReference type="PANTHER" id="PTHR12972">
    <property type="entry name" value="DOWNSTREAM NEIGHBOR OF SON"/>
    <property type="match status" value="1"/>
</dbReference>
<evidence type="ECO:0000256" key="4">
    <source>
        <dbReference type="ARBA" id="ARBA00025806"/>
    </source>
</evidence>
<dbReference type="GO" id="GO:0005634">
    <property type="term" value="C:nucleus"/>
    <property type="evidence" value="ECO:0007669"/>
    <property type="project" value="UniProtKB-SubCell"/>
</dbReference>
<dbReference type="PANTHER" id="PTHR12972:SF0">
    <property type="entry name" value="PROTEIN DOWNSTREAM NEIGHBOR OF SON"/>
    <property type="match status" value="1"/>
</dbReference>
<keyword evidence="2" id="KW-0217">Developmental protein</keyword>
<accession>A0AAV8ZWY6</accession>
<feature type="region of interest" description="Disordered" evidence="5">
    <location>
        <begin position="513"/>
        <end position="532"/>
    </location>
</feature>
<gene>
    <name evidence="6" type="ORF">QJS04_geneDACA023802</name>
</gene>
<evidence type="ECO:0000256" key="1">
    <source>
        <dbReference type="ARBA" id="ARBA00004123"/>
    </source>
</evidence>
<comment type="subcellular location">
    <subcellularLocation>
        <location evidence="1">Nucleus</location>
    </subcellularLocation>
</comment>
<evidence type="ECO:0000256" key="2">
    <source>
        <dbReference type="ARBA" id="ARBA00022473"/>
    </source>
</evidence>
<name>A0AAV8ZWY6_ACOGR</name>
<evidence type="ECO:0000256" key="3">
    <source>
        <dbReference type="ARBA" id="ARBA00023242"/>
    </source>
</evidence>
<feature type="compositionally biased region" description="Polar residues" evidence="5">
    <location>
        <begin position="514"/>
        <end position="526"/>
    </location>
</feature>
<comment type="caution">
    <text evidence="6">The sequence shown here is derived from an EMBL/GenBank/DDBJ whole genome shotgun (WGS) entry which is preliminary data.</text>
</comment>